<name>I8TC62_9GAMM</name>
<evidence type="ECO:0000256" key="1">
    <source>
        <dbReference type="SAM" id="SignalP"/>
    </source>
</evidence>
<proteinExistence type="predicted"/>
<dbReference type="PANTHER" id="PTHR35889">
    <property type="entry name" value="CYCLOINULO-OLIGOSACCHARIDE FRUCTANOTRANSFERASE-RELATED"/>
    <property type="match status" value="1"/>
</dbReference>
<evidence type="ECO:0000313" key="4">
    <source>
        <dbReference type="EMBL" id="EIT71233.1"/>
    </source>
</evidence>
<feature type="chain" id="PRO_5003714492" description="DUF1553 domain-containing protein" evidence="1">
    <location>
        <begin position="26"/>
        <end position="790"/>
    </location>
</feature>
<dbReference type="PATRIC" id="fig|1172194.4.peg.1317"/>
<evidence type="ECO:0000313" key="5">
    <source>
        <dbReference type="Proteomes" id="UP000003704"/>
    </source>
</evidence>
<feature type="domain" description="DUF1553" evidence="3">
    <location>
        <begin position="482"/>
        <end position="736"/>
    </location>
</feature>
<organism evidence="4 5">
    <name type="scientific">Hydrocarboniphaga effusa AP103</name>
    <dbReference type="NCBI Taxonomy" id="1172194"/>
    <lineage>
        <taxon>Bacteria</taxon>
        <taxon>Pseudomonadati</taxon>
        <taxon>Pseudomonadota</taxon>
        <taxon>Gammaproteobacteria</taxon>
        <taxon>Nevskiales</taxon>
        <taxon>Nevskiaceae</taxon>
        <taxon>Hydrocarboniphaga</taxon>
    </lineage>
</organism>
<evidence type="ECO:0000259" key="3">
    <source>
        <dbReference type="Pfam" id="PF07587"/>
    </source>
</evidence>
<dbReference type="Pfam" id="PF07587">
    <property type="entry name" value="PSD1"/>
    <property type="match status" value="1"/>
</dbReference>
<dbReference type="AlphaFoldDB" id="I8TC62"/>
<dbReference type="RefSeq" id="WP_007184324.1">
    <property type="nucleotide sequence ID" value="NZ_AKGD01000001.1"/>
</dbReference>
<evidence type="ECO:0008006" key="6">
    <source>
        <dbReference type="Google" id="ProtNLM"/>
    </source>
</evidence>
<dbReference type="EMBL" id="AKGD01000001">
    <property type="protein sequence ID" value="EIT71233.1"/>
    <property type="molecule type" value="Genomic_DNA"/>
</dbReference>
<dbReference type="Proteomes" id="UP000003704">
    <property type="component" value="Unassembled WGS sequence"/>
</dbReference>
<evidence type="ECO:0000259" key="2">
    <source>
        <dbReference type="Pfam" id="PF07583"/>
    </source>
</evidence>
<feature type="domain" description="DUF1549" evidence="2">
    <location>
        <begin position="85"/>
        <end position="290"/>
    </location>
</feature>
<dbReference type="PANTHER" id="PTHR35889:SF3">
    <property type="entry name" value="F-BOX DOMAIN-CONTAINING PROTEIN"/>
    <property type="match status" value="1"/>
</dbReference>
<dbReference type="InterPro" id="IPR022655">
    <property type="entry name" value="DUF1553"/>
</dbReference>
<comment type="caution">
    <text evidence="4">The sequence shown here is derived from an EMBL/GenBank/DDBJ whole genome shotgun (WGS) entry which is preliminary data.</text>
</comment>
<protein>
    <recommendedName>
        <fullName evidence="6">DUF1553 domain-containing protein</fullName>
    </recommendedName>
</protein>
<keyword evidence="1" id="KW-0732">Signal</keyword>
<reference evidence="4 5" key="1">
    <citation type="journal article" date="2012" name="J. Bacteriol.">
        <title>Genome Sequence of n-Alkane-Degrading Hydrocarboniphaga effusa Strain AP103T (ATCC BAA-332T).</title>
        <authorList>
            <person name="Chang H.K."/>
            <person name="Zylstra G.J."/>
            <person name="Chae J.C."/>
        </authorList>
    </citation>
    <scope>NUCLEOTIDE SEQUENCE [LARGE SCALE GENOMIC DNA]</scope>
    <source>
        <strain evidence="4 5">AP103</strain>
    </source>
</reference>
<dbReference type="OrthoDB" id="127107at2"/>
<sequence>MKKSASIAVLVGVALGAASSSAAIAADGIAAQPAAIAIAVAAVDTTAVAKAPARSLLKPAQLWSYQPVKEQAVPAVRQQKWVRDPVDAFVLAKLEEKNLKPSAEAARGAFIRRATLDVWGLIPTPEEVVAFEKDKSPDAYEKLVDRLLASPRFGERQARRWLDLARYADSTGFQNDDTRPNMFRYRDYVIGAFNDNKPYDRFIKEQLAGDELYPDDQNALIATGFMAGFPDNSNSRDLVQRKYQITTDIVDTVGTVMLAQTVGCARCHDHKIDKISEKEYFQLQAFFANLSAVDNLPAAVGPQEIAYRAQQAKWEEATKDIRAKRKAIIDSVYDAGLKYHKERYLTDSRESIFKPESEWNAHDRWINHRLANVTDEASIANYLEEAGSNKDNAVYDAKYEEPYKQYKKLGEELKKFDNLKPAKGSDQISAMTELGYADAPPTFLFFGGNHERPLEEVQPGFPAAFSNGEKPVIVPTATSSGRRTALANWIASPGNPLTARVFVNRVWDQYFGTGIVKTVSDFGKAGEKPTHPELLDFLADRFVKSGWDVKQLHREILLSSVYRQASDYRADIVAADPDNKLLAIFPRRRLEAEQIRDSLLVASGKLTDQLGGPSVFAPLPAGVNAGNMWKVSKDEADWNRRSLYVFTRRSLTYPLLETFDMASAQQAHSKRDVTTTPLQALTLVNNDQVFQWSQALAGRVISESNGTPSAQIDRLYEILFARNASEQEKQQLLAFLDEHQKVITQKAADGKLSLALPTGLKTSPSDPIRAAAFVDLVHTVANSNDFTYRF</sequence>
<keyword evidence="5" id="KW-1185">Reference proteome</keyword>
<dbReference type="Pfam" id="PF07583">
    <property type="entry name" value="PSCyt2"/>
    <property type="match status" value="1"/>
</dbReference>
<gene>
    <name evidence="4" type="ORF">WQQ_13700</name>
</gene>
<accession>I8TC62</accession>
<dbReference type="InterPro" id="IPR011444">
    <property type="entry name" value="DUF1549"/>
</dbReference>
<feature type="signal peptide" evidence="1">
    <location>
        <begin position="1"/>
        <end position="25"/>
    </location>
</feature>
<dbReference type="STRING" id="1172194.WQQ_13700"/>